<evidence type="ECO:0000313" key="1">
    <source>
        <dbReference type="EMBL" id="KNA96870.1"/>
    </source>
</evidence>
<dbReference type="KEGG" id="fox:FOXG_18200"/>
<evidence type="ECO:0000313" key="2">
    <source>
        <dbReference type="Proteomes" id="UP000009097"/>
    </source>
</evidence>
<reference evidence="1" key="1">
    <citation type="submission" date="2007-04" db="EMBL/GenBank/DDBJ databases">
        <authorList>
            <consortium name="The Broad Institute Genome Sequencing Platform"/>
            <person name="Birren B."/>
            <person name="Lander E."/>
            <person name="Galagan J."/>
            <person name="Nusbaum C."/>
            <person name="Devon K."/>
            <person name="Ma L.-J."/>
            <person name="Jaffe D."/>
            <person name="Butler J."/>
            <person name="Alvarez P."/>
            <person name="Gnerre S."/>
            <person name="Grabherr M."/>
            <person name="Kleber M."/>
            <person name="Mauceli E."/>
            <person name="Brockman W."/>
            <person name="MacCallum I.A."/>
            <person name="Young S."/>
            <person name="LaButti K."/>
            <person name="DeCaprio D."/>
            <person name="Crawford M."/>
            <person name="Koehrsen M."/>
            <person name="Engels R."/>
            <person name="Montgomery P."/>
            <person name="Pearson M."/>
            <person name="Howarth C."/>
            <person name="Larson L."/>
            <person name="White J."/>
            <person name="O'Leary S."/>
            <person name="Kodira C."/>
            <person name="Zeng Q."/>
            <person name="Yandava C."/>
            <person name="Alvarado L."/>
            <person name="Kistler C."/>
            <person name="Shim W.-B."/>
            <person name="Kang S."/>
            <person name="Woloshuk C."/>
        </authorList>
    </citation>
    <scope>NUCLEOTIDE SEQUENCE</scope>
    <source>
        <strain evidence="1">4287</strain>
    </source>
</reference>
<dbReference type="EMBL" id="DS231697">
    <property type="protein sequence ID" value="KNA96870.1"/>
    <property type="molecule type" value="Genomic_DNA"/>
</dbReference>
<proteinExistence type="predicted"/>
<protein>
    <submittedName>
        <fullName evidence="1">Uncharacterized protein</fullName>
    </submittedName>
</protein>
<gene>
    <name evidence="1" type="ORF">FOXG_18200</name>
</gene>
<sequence length="101" mass="11680">MTTWKRRRRFERIRQKRGAGFKERDANKRKSRNRRYYKGCSCEWKEACLSREQGRYSIAEETEGTRASKANCCSDEDAIEVDLGVDVDLDKGRPASSEPAA</sequence>
<dbReference type="AlphaFoldDB" id="A0A0J9UFJ0"/>
<accession>A0A0J9UFJ0</accession>
<reference evidence="1" key="2">
    <citation type="journal article" date="2010" name="Nature">
        <title>Comparative genomics reveals mobile pathogenicity chromosomes in Fusarium.</title>
        <authorList>
            <person name="Ma L.J."/>
            <person name="van der Does H.C."/>
            <person name="Borkovich K.A."/>
            <person name="Coleman J.J."/>
            <person name="Daboussi M.J."/>
            <person name="Di Pietro A."/>
            <person name="Dufresne M."/>
            <person name="Freitag M."/>
            <person name="Grabherr M."/>
            <person name="Henrissat B."/>
            <person name="Houterman P.M."/>
            <person name="Kang S."/>
            <person name="Shim W.B."/>
            <person name="Woloshuk C."/>
            <person name="Xie X."/>
            <person name="Xu J.R."/>
            <person name="Antoniw J."/>
            <person name="Baker S.E."/>
            <person name="Bluhm B.H."/>
            <person name="Breakspear A."/>
            <person name="Brown D.W."/>
            <person name="Butchko R.A."/>
            <person name="Chapman S."/>
            <person name="Coulson R."/>
            <person name="Coutinho P.M."/>
            <person name="Danchin E.G."/>
            <person name="Diener A."/>
            <person name="Gale L.R."/>
            <person name="Gardiner D.M."/>
            <person name="Goff S."/>
            <person name="Hammond-Kosack K.E."/>
            <person name="Hilburn K."/>
            <person name="Hua-Van A."/>
            <person name="Jonkers W."/>
            <person name="Kazan K."/>
            <person name="Kodira C.D."/>
            <person name="Koehrsen M."/>
            <person name="Kumar L."/>
            <person name="Lee Y.H."/>
            <person name="Li L."/>
            <person name="Manners J.M."/>
            <person name="Miranda-Saavedra D."/>
            <person name="Mukherjee M."/>
            <person name="Park G."/>
            <person name="Park J."/>
            <person name="Park S.Y."/>
            <person name="Proctor R.H."/>
            <person name="Regev A."/>
            <person name="Ruiz-Roldan M.C."/>
            <person name="Sain D."/>
            <person name="Sakthikumar S."/>
            <person name="Sykes S."/>
            <person name="Schwartz D.C."/>
            <person name="Turgeon B.G."/>
            <person name="Wapinski I."/>
            <person name="Yoder O."/>
            <person name="Young S."/>
            <person name="Zeng Q."/>
            <person name="Zhou S."/>
            <person name="Galagan J."/>
            <person name="Cuomo C.A."/>
            <person name="Kistler H.C."/>
            <person name="Rep M."/>
        </authorList>
    </citation>
    <scope>NUCLEOTIDE SEQUENCE [LARGE SCALE GENOMIC DNA]</scope>
    <source>
        <strain evidence="1">4287</strain>
    </source>
</reference>
<dbReference type="RefSeq" id="XP_018234916.1">
    <property type="nucleotide sequence ID" value="XM_018398250.1"/>
</dbReference>
<organism evidence="1 2">
    <name type="scientific">Fusarium oxysporum f. sp. lycopersici (strain 4287 / CBS 123668 / FGSC 9935 / NRRL 34936)</name>
    <name type="common">Fusarium vascular wilt of tomato</name>
    <dbReference type="NCBI Taxonomy" id="426428"/>
    <lineage>
        <taxon>Eukaryota</taxon>
        <taxon>Fungi</taxon>
        <taxon>Dikarya</taxon>
        <taxon>Ascomycota</taxon>
        <taxon>Pezizomycotina</taxon>
        <taxon>Sordariomycetes</taxon>
        <taxon>Hypocreomycetidae</taxon>
        <taxon>Hypocreales</taxon>
        <taxon>Nectriaceae</taxon>
        <taxon>Fusarium</taxon>
        <taxon>Fusarium oxysporum species complex</taxon>
    </lineage>
</organism>
<dbReference type="GeneID" id="28958906"/>
<dbReference type="VEuPathDB" id="FungiDB:FOXG_18200"/>
<name>A0A0J9UFJ0_FUSO4</name>
<dbReference type="Proteomes" id="UP000009097">
    <property type="component" value="Unassembled WGS sequence"/>
</dbReference>